<dbReference type="AlphaFoldDB" id="A0A5S5C634"/>
<evidence type="ECO:0000256" key="2">
    <source>
        <dbReference type="ARBA" id="ARBA00022448"/>
    </source>
</evidence>
<dbReference type="OrthoDB" id="9790390at2"/>
<proteinExistence type="inferred from homology"/>
<feature type="active site" description="Nucleophile" evidence="7">
    <location>
        <position position="30"/>
    </location>
</feature>
<keyword evidence="2" id="KW-0813">Transport</keyword>
<dbReference type="PANTHER" id="PTHR45663:SF11">
    <property type="entry name" value="GEO12009P1"/>
    <property type="match status" value="1"/>
</dbReference>
<feature type="site" description="Deprotonates C-terminal active site Cys" evidence="7">
    <location>
        <position position="24"/>
    </location>
</feature>
<evidence type="ECO:0000259" key="9">
    <source>
        <dbReference type="PROSITE" id="PS51352"/>
    </source>
</evidence>
<dbReference type="GO" id="GO:0005829">
    <property type="term" value="C:cytosol"/>
    <property type="evidence" value="ECO:0007669"/>
    <property type="project" value="TreeGrafter"/>
</dbReference>
<evidence type="ECO:0000313" key="10">
    <source>
        <dbReference type="EMBL" id="TYP74885.1"/>
    </source>
</evidence>
<comment type="caution">
    <text evidence="10">The sequence shown here is derived from an EMBL/GenBank/DDBJ whole genome shotgun (WGS) entry which is preliminary data.</text>
</comment>
<organism evidence="10 11">
    <name type="scientific">Paenibacillus methanolicus</name>
    <dbReference type="NCBI Taxonomy" id="582686"/>
    <lineage>
        <taxon>Bacteria</taxon>
        <taxon>Bacillati</taxon>
        <taxon>Bacillota</taxon>
        <taxon>Bacilli</taxon>
        <taxon>Bacillales</taxon>
        <taxon>Paenibacillaceae</taxon>
        <taxon>Paenibacillus</taxon>
    </lineage>
</organism>
<dbReference type="CDD" id="cd02947">
    <property type="entry name" value="TRX_family"/>
    <property type="match status" value="1"/>
</dbReference>
<evidence type="ECO:0000256" key="7">
    <source>
        <dbReference type="PIRSR" id="PIRSR000077-1"/>
    </source>
</evidence>
<dbReference type="GO" id="GO:0015035">
    <property type="term" value="F:protein-disulfide reductase activity"/>
    <property type="evidence" value="ECO:0007669"/>
    <property type="project" value="InterPro"/>
</dbReference>
<feature type="active site" description="Nucleophile" evidence="7">
    <location>
        <position position="33"/>
    </location>
</feature>
<dbReference type="SUPFAM" id="SSF52833">
    <property type="entry name" value="Thioredoxin-like"/>
    <property type="match status" value="1"/>
</dbReference>
<keyword evidence="11" id="KW-1185">Reference proteome</keyword>
<gene>
    <name evidence="10" type="ORF">BCM02_105432</name>
</gene>
<reference evidence="10 11" key="1">
    <citation type="submission" date="2019-07" db="EMBL/GenBank/DDBJ databases">
        <title>Genomic Encyclopedia of Type Strains, Phase III (KMG-III): the genomes of soil and plant-associated and newly described type strains.</title>
        <authorList>
            <person name="Whitman W."/>
        </authorList>
    </citation>
    <scope>NUCLEOTIDE SEQUENCE [LARGE SCALE GENOMIC DNA]</scope>
    <source>
        <strain evidence="10 11">BL24</strain>
    </source>
</reference>
<dbReference type="PANTHER" id="PTHR45663">
    <property type="entry name" value="GEO12009P1"/>
    <property type="match status" value="1"/>
</dbReference>
<dbReference type="RefSeq" id="WP_148930102.1">
    <property type="nucleotide sequence ID" value="NZ_VNHS01000005.1"/>
</dbReference>
<dbReference type="InterPro" id="IPR013766">
    <property type="entry name" value="Thioredoxin_domain"/>
</dbReference>
<evidence type="ECO:0000256" key="3">
    <source>
        <dbReference type="ARBA" id="ARBA00022982"/>
    </source>
</evidence>
<feature type="site" description="Contributes to redox potential value" evidence="7">
    <location>
        <position position="31"/>
    </location>
</feature>
<dbReference type="PIRSF" id="PIRSF000077">
    <property type="entry name" value="Thioredoxin"/>
    <property type="match status" value="1"/>
</dbReference>
<keyword evidence="3" id="KW-0249">Electron transport</keyword>
<sequence>MTIRSAASHDELKNIVQEGLVLVDYGAAWCPPCKVLLPILEELDRDLGGAATIVKVDCDELPDAASAAGVMSMPTVVVYKDGTPMDKLVGLRPKAAYRQTLDKYS</sequence>
<protein>
    <recommendedName>
        <fullName evidence="6">Thioredoxin</fullName>
    </recommendedName>
</protein>
<keyword evidence="5 8" id="KW-0676">Redox-active center</keyword>
<evidence type="ECO:0000256" key="8">
    <source>
        <dbReference type="PIRSR" id="PIRSR000077-4"/>
    </source>
</evidence>
<evidence type="ECO:0000313" key="11">
    <source>
        <dbReference type="Proteomes" id="UP000323257"/>
    </source>
</evidence>
<feature type="disulfide bond" description="Redox-active" evidence="8">
    <location>
        <begin position="30"/>
        <end position="33"/>
    </location>
</feature>
<dbReference type="PROSITE" id="PS51352">
    <property type="entry name" value="THIOREDOXIN_2"/>
    <property type="match status" value="1"/>
</dbReference>
<comment type="similarity">
    <text evidence="1 6">Belongs to the thioredoxin family.</text>
</comment>
<dbReference type="InterPro" id="IPR036249">
    <property type="entry name" value="Thioredoxin-like_sf"/>
</dbReference>
<dbReference type="GO" id="GO:0045454">
    <property type="term" value="P:cell redox homeostasis"/>
    <property type="evidence" value="ECO:0007669"/>
    <property type="project" value="TreeGrafter"/>
</dbReference>
<dbReference type="PRINTS" id="PR00421">
    <property type="entry name" value="THIOREDOXIN"/>
</dbReference>
<name>A0A5S5C634_9BACL</name>
<keyword evidence="4 8" id="KW-1015">Disulfide bond</keyword>
<dbReference type="Pfam" id="PF00085">
    <property type="entry name" value="Thioredoxin"/>
    <property type="match status" value="1"/>
</dbReference>
<evidence type="ECO:0000256" key="5">
    <source>
        <dbReference type="ARBA" id="ARBA00023284"/>
    </source>
</evidence>
<dbReference type="InterPro" id="IPR005746">
    <property type="entry name" value="Thioredoxin"/>
</dbReference>
<dbReference type="Gene3D" id="3.40.30.10">
    <property type="entry name" value="Glutaredoxin"/>
    <property type="match status" value="1"/>
</dbReference>
<dbReference type="EMBL" id="VNHS01000005">
    <property type="protein sequence ID" value="TYP74885.1"/>
    <property type="molecule type" value="Genomic_DNA"/>
</dbReference>
<dbReference type="Proteomes" id="UP000323257">
    <property type="component" value="Unassembled WGS sequence"/>
</dbReference>
<evidence type="ECO:0000256" key="4">
    <source>
        <dbReference type="ARBA" id="ARBA00023157"/>
    </source>
</evidence>
<feature type="site" description="Contributes to redox potential value" evidence="7">
    <location>
        <position position="32"/>
    </location>
</feature>
<accession>A0A5S5C634</accession>
<evidence type="ECO:0000256" key="6">
    <source>
        <dbReference type="PIRNR" id="PIRNR000077"/>
    </source>
</evidence>
<evidence type="ECO:0000256" key="1">
    <source>
        <dbReference type="ARBA" id="ARBA00008987"/>
    </source>
</evidence>
<feature type="domain" description="Thioredoxin" evidence="9">
    <location>
        <begin position="1"/>
        <end position="105"/>
    </location>
</feature>